<dbReference type="GO" id="GO:0008061">
    <property type="term" value="F:chitin binding"/>
    <property type="evidence" value="ECO:0007669"/>
    <property type="project" value="InterPro"/>
</dbReference>
<protein>
    <submittedName>
        <fullName evidence="6">Kunitz/Bovine pancreatic trypsin inhibitor domain protein</fullName>
    </submittedName>
</protein>
<dbReference type="InterPro" id="IPR006149">
    <property type="entry name" value="EB_dom"/>
</dbReference>
<dbReference type="PROSITE" id="PS50940">
    <property type="entry name" value="CHIT_BIND_II"/>
    <property type="match status" value="1"/>
</dbReference>
<keyword evidence="5" id="KW-1185">Reference proteome</keyword>
<feature type="region of interest" description="Disordered" evidence="1">
    <location>
        <begin position="1725"/>
        <end position="1751"/>
    </location>
</feature>
<dbReference type="SUPFAM" id="SSF57625">
    <property type="entry name" value="Invertebrate chitin-binding proteins"/>
    <property type="match status" value="1"/>
</dbReference>
<dbReference type="GO" id="GO:0004867">
    <property type="term" value="F:serine-type endopeptidase inhibitor activity"/>
    <property type="evidence" value="ECO:0007669"/>
    <property type="project" value="InterPro"/>
</dbReference>
<dbReference type="InterPro" id="IPR002223">
    <property type="entry name" value="Kunitz_BPTI"/>
</dbReference>
<dbReference type="InterPro" id="IPR028150">
    <property type="entry name" value="Lustrin_cystein"/>
</dbReference>
<evidence type="ECO:0000259" key="4">
    <source>
        <dbReference type="PROSITE" id="PS50940"/>
    </source>
</evidence>
<dbReference type="GO" id="GO:0005576">
    <property type="term" value="C:extracellular region"/>
    <property type="evidence" value="ECO:0007669"/>
    <property type="project" value="InterPro"/>
</dbReference>
<dbReference type="PROSITE" id="PS00280">
    <property type="entry name" value="BPTI_KUNITZ_1"/>
    <property type="match status" value="2"/>
</dbReference>
<dbReference type="SMART" id="SM00289">
    <property type="entry name" value="WR1"/>
    <property type="match status" value="17"/>
</dbReference>
<evidence type="ECO:0000256" key="2">
    <source>
        <dbReference type="SAM" id="SignalP"/>
    </source>
</evidence>
<feature type="domain" description="BPTI/Kunitz inhibitor" evidence="3">
    <location>
        <begin position="470"/>
        <end position="524"/>
    </location>
</feature>
<feature type="domain" description="BPTI/Kunitz inhibitor" evidence="3">
    <location>
        <begin position="356"/>
        <end position="411"/>
    </location>
</feature>
<keyword evidence="2" id="KW-0732">Signal</keyword>
<feature type="region of interest" description="Disordered" evidence="1">
    <location>
        <begin position="878"/>
        <end position="905"/>
    </location>
</feature>
<name>A0A914I5B0_GLORO</name>
<dbReference type="InterPro" id="IPR006150">
    <property type="entry name" value="Cys_repeat_1"/>
</dbReference>
<evidence type="ECO:0000256" key="1">
    <source>
        <dbReference type="SAM" id="MobiDB-lite"/>
    </source>
</evidence>
<dbReference type="Proteomes" id="UP000887572">
    <property type="component" value="Unplaced"/>
</dbReference>
<dbReference type="InterPro" id="IPR036508">
    <property type="entry name" value="Chitin-bd_dom_sf"/>
</dbReference>
<dbReference type="InterPro" id="IPR036880">
    <property type="entry name" value="Kunitz_BPTI_sf"/>
</dbReference>
<feature type="domain" description="Chitin-binding type-2" evidence="4">
    <location>
        <begin position="28"/>
        <end position="75"/>
    </location>
</feature>
<dbReference type="InterPro" id="IPR053014">
    <property type="entry name" value="Cuticle_assoc_divergent"/>
</dbReference>
<reference evidence="6" key="1">
    <citation type="submission" date="2022-11" db="UniProtKB">
        <authorList>
            <consortium name="WormBaseParasite"/>
        </authorList>
    </citation>
    <scope>IDENTIFICATION</scope>
</reference>
<proteinExistence type="predicted"/>
<dbReference type="WBParaSite" id="Gr19_v10_g7456.t1">
    <property type="protein sequence ID" value="Gr19_v10_g7456.t1"/>
    <property type="gene ID" value="Gr19_v10_g7456"/>
</dbReference>
<evidence type="ECO:0000259" key="3">
    <source>
        <dbReference type="PROSITE" id="PS50279"/>
    </source>
</evidence>
<dbReference type="Gene3D" id="4.10.410.10">
    <property type="entry name" value="Pancreatic trypsin inhibitor Kunitz domain"/>
    <property type="match status" value="3"/>
</dbReference>
<dbReference type="InterPro" id="IPR002557">
    <property type="entry name" value="Chitin-bd_dom"/>
</dbReference>
<dbReference type="Pfam" id="PF00014">
    <property type="entry name" value="Kunitz_BPTI"/>
    <property type="match status" value="3"/>
</dbReference>
<dbReference type="CDD" id="cd00109">
    <property type="entry name" value="Kunitz-type"/>
    <property type="match status" value="2"/>
</dbReference>
<evidence type="ECO:0000313" key="5">
    <source>
        <dbReference type="Proteomes" id="UP000887572"/>
    </source>
</evidence>
<dbReference type="SUPFAM" id="SSF57362">
    <property type="entry name" value="BPTI-like"/>
    <property type="match status" value="3"/>
</dbReference>
<organism evidence="5 6">
    <name type="scientific">Globodera rostochiensis</name>
    <name type="common">Golden nematode worm</name>
    <name type="synonym">Heterodera rostochiensis</name>
    <dbReference type="NCBI Taxonomy" id="31243"/>
    <lineage>
        <taxon>Eukaryota</taxon>
        <taxon>Metazoa</taxon>
        <taxon>Ecdysozoa</taxon>
        <taxon>Nematoda</taxon>
        <taxon>Chromadorea</taxon>
        <taxon>Rhabditida</taxon>
        <taxon>Tylenchina</taxon>
        <taxon>Tylenchomorpha</taxon>
        <taxon>Tylenchoidea</taxon>
        <taxon>Heteroderidae</taxon>
        <taxon>Heteroderinae</taxon>
        <taxon>Globodera</taxon>
    </lineage>
</organism>
<sequence length="1751" mass="186593">MPSRWSCFIMCCLMMPFPSPMSAQLTRIDKCDPKKFTKKPHPAVNTSYLYCNTDGTLAKRDCPAGKQFNAELLECEQASVPLPPSDSQRQIMDAPPPHSEANEADRIIQQPQFQAPDDICTGGTPLTKLGAPVACNPSISSCPDGFLCTLHQRTGTSYCCQTAVDLLQESTLCSGNQVTYFEPLTGLPQTCALSAPSGCPTGFGCNLVGGSFTRCCGRDFGCPANSAGYLHPTTGSHVQCNSADPLSCPSGFLCTQSSMFNTGICCSDTSNAPIDICGGEAPLVQPNPCSASDPCPMGYGCRQGRCCPSKGVCPAGSPLGSMTQCSNERGNPCPNNFQCVTNNGHQYCCPSPGHVCGLPKDPGIPCQARGVPAVSRFFFDGSTGTCRSFQFSQCGGNANNFDSLEQCEGFCFETQCPQGGTGLRAGPALATCVPGDALSNAHDSCPSHYACTQPRFGSNFVCCSNPDEVCREPVSAGSACFSGFLTINRWSYNPDKTQCEAFQYYGCGGTGNNFLSKNDCENICQPSIRSACDGVAPLNDEGDYVQRCSENVNCPEGSWCNARGYCCPHQETACTSPRSIGHTCLSQKPGTFWYYDAPSASCLPFTYSGCGGSSNRFADREACERMCARRQNGECPRGMAPLLTPNGVKRCHPSQPRTCPEGSSCVQSSTGGDWFCCAADAKCPQERSAYVIPGSDSNVACLPDDDNCPLGFQCLQSSNVPGFYLCCSGIQGATNSRTGSFTAAVFNAVSSTAAKKRAMSALLADLSAARTAQLVRYAAAAPKCPNGLSSNGEQCVVNQIQACPVGYICIGTGSKGVCCKAQPKCAKKSRKPVFIAPRQVLTCGEEEAGCPEGSHCTRSSVSGLQICCMSRDEPSIGFVPSSSKSSSSSSSTNVPRHHSSYSSKLSGVPTVISKCLKDGTLPFFALGSRVPQQCTTERDDECPEEYECNIATDDNYYCCPAWDRCPPGASPFLVERSRKPLGCNWMANNCPDGYTCEGSKDRAICCRMRVNQLQCPNGRAPYLYGKRPLACPTGSKRSCPAGYECISSKNGPNQHLCCSTMEHHSPECVSGYAFVDSASGKNRICEPSAETCPIGYRCKRSTLANTHVCCSVALDNRYDGYCPTGQIPYAGNGPSAAADDFPAPLICHMALSPCPTNGPYQCVYSADKQNSYCCAPTAFSTGNVWPPLAVAAFPPKGTGWVYQQQQKAGEVMYPLDASSLALQEMQKNGQSFNNRITTAEGCGNGAEENIKSMAIGQQLQGVFQGQQQQPHQQQIYSTTYQQPKEQQQQFQVQHQQQMSSFPGSAQQTSETMMANVAGHSNNPYSAYGGGAAAYGSAAGTMANFSMIVASCPPWSRPLLDQNTGLGQPCSTWVRCPKGFTCYSNFPDGRNAHCCTTVPLDNQVVFRANSALAASLAEGLNQQIAAPSSAAAPFSAQFFPPKYDKTTPPIGTNDNGTLTVESVNATAGSNASGGTSVAAGNFAIDMSALRRWERCPPNMVNIGGMCKRMFFLGQPGCEMDSQCSAQTNGTHCVKGYCACPTPLLVHESKCVLQCPEGFLNIAGRCHDLTSVVFMDSVEQRDNGTIGGFCLSTVVVTEQWLEFFIFFQFSVGNSYCSEKSMTCQCRPGYELRIDDIGNRTEKGFCMAVEGSRFNGTGMLRDFVADDEESENYQKIVDAQPMASAFYEVAFSSPTTAAASSGEVENVTLIAIDAEDGIGIGIVSSTANDAQNKTMKAEGEGEQKTKSESENTTQ</sequence>
<feature type="compositionally biased region" description="Basic and acidic residues" evidence="1">
    <location>
        <begin position="1732"/>
        <end position="1751"/>
    </location>
</feature>
<dbReference type="SMART" id="SM00131">
    <property type="entry name" value="KU"/>
    <property type="match status" value="3"/>
</dbReference>
<dbReference type="PROSITE" id="PS50279">
    <property type="entry name" value="BPTI_KUNITZ_2"/>
    <property type="match status" value="3"/>
</dbReference>
<feature type="chain" id="PRO_5037754917" evidence="2">
    <location>
        <begin position="24"/>
        <end position="1751"/>
    </location>
</feature>
<dbReference type="InterPro" id="IPR020901">
    <property type="entry name" value="Prtase_inh_Kunz-CS"/>
</dbReference>
<dbReference type="PANTHER" id="PTHR46339:SF6">
    <property type="entry name" value="BPTI_KUNITZ INHIBITOR DOMAIN-CONTAINING PROTEIN"/>
    <property type="match status" value="1"/>
</dbReference>
<feature type="signal peptide" evidence="2">
    <location>
        <begin position="1"/>
        <end position="23"/>
    </location>
</feature>
<feature type="domain" description="BPTI/Kunitz inhibitor" evidence="3">
    <location>
        <begin position="574"/>
        <end position="627"/>
    </location>
</feature>
<evidence type="ECO:0000313" key="6">
    <source>
        <dbReference type="WBParaSite" id="Gr19_v10_g7456.t1"/>
    </source>
</evidence>
<dbReference type="Pfam" id="PF14625">
    <property type="entry name" value="Lustrin_cystein"/>
    <property type="match status" value="12"/>
</dbReference>
<accession>A0A914I5B0</accession>
<feature type="compositionally biased region" description="Low complexity" evidence="1">
    <location>
        <begin position="881"/>
        <end position="891"/>
    </location>
</feature>
<feature type="region of interest" description="Disordered" evidence="1">
    <location>
        <begin position="83"/>
        <end position="102"/>
    </location>
</feature>
<dbReference type="PANTHER" id="PTHR46339">
    <property type="entry name" value="PROTEIN CBG15282-RELATED"/>
    <property type="match status" value="1"/>
</dbReference>
<dbReference type="Pfam" id="PF01683">
    <property type="entry name" value="EB"/>
    <property type="match status" value="1"/>
</dbReference>